<evidence type="ECO:0000256" key="2">
    <source>
        <dbReference type="ARBA" id="ARBA00022448"/>
    </source>
</evidence>
<dbReference type="PROSITE" id="PS50850">
    <property type="entry name" value="MFS"/>
    <property type="match status" value="1"/>
</dbReference>
<dbReference type="SUPFAM" id="SSF103473">
    <property type="entry name" value="MFS general substrate transporter"/>
    <property type="match status" value="1"/>
</dbReference>
<feature type="transmembrane region" description="Helical" evidence="7">
    <location>
        <begin position="371"/>
        <end position="392"/>
    </location>
</feature>
<keyword evidence="3 7" id="KW-0812">Transmembrane</keyword>
<feature type="region of interest" description="Disordered" evidence="6">
    <location>
        <begin position="1"/>
        <end position="26"/>
    </location>
</feature>
<dbReference type="InterPro" id="IPR036259">
    <property type="entry name" value="MFS_trans_sf"/>
</dbReference>
<dbReference type="PANTHER" id="PTHR23505">
    <property type="entry name" value="SPINSTER"/>
    <property type="match status" value="1"/>
</dbReference>
<comment type="subcellular location">
    <subcellularLocation>
        <location evidence="1">Cell membrane</location>
        <topology evidence="1">Multi-pass membrane protein</topology>
    </subcellularLocation>
</comment>
<keyword evidence="2" id="KW-0813">Transport</keyword>
<feature type="transmembrane region" description="Helical" evidence="7">
    <location>
        <begin position="275"/>
        <end position="296"/>
    </location>
</feature>
<accession>A0ABS4WVG9</accession>
<feature type="transmembrane region" description="Helical" evidence="7">
    <location>
        <begin position="404"/>
        <end position="423"/>
    </location>
</feature>
<evidence type="ECO:0000256" key="3">
    <source>
        <dbReference type="ARBA" id="ARBA00022692"/>
    </source>
</evidence>
<dbReference type="EMBL" id="JAGIOD010000001">
    <property type="protein sequence ID" value="MBP2380148.1"/>
    <property type="molecule type" value="Genomic_DNA"/>
</dbReference>
<feature type="domain" description="Major facilitator superfamily (MFS) profile" evidence="8">
    <location>
        <begin position="31"/>
        <end position="426"/>
    </location>
</feature>
<feature type="transmembrane region" description="Helical" evidence="7">
    <location>
        <begin position="308"/>
        <end position="328"/>
    </location>
</feature>
<feature type="transmembrane region" description="Helical" evidence="7">
    <location>
        <begin position="155"/>
        <end position="174"/>
    </location>
</feature>
<keyword evidence="10" id="KW-1185">Reference proteome</keyword>
<evidence type="ECO:0000256" key="5">
    <source>
        <dbReference type="ARBA" id="ARBA00023136"/>
    </source>
</evidence>
<organism evidence="9 10">
    <name type="scientific">Brachybacterium sacelli</name>
    <dbReference type="NCBI Taxonomy" id="173364"/>
    <lineage>
        <taxon>Bacteria</taxon>
        <taxon>Bacillati</taxon>
        <taxon>Actinomycetota</taxon>
        <taxon>Actinomycetes</taxon>
        <taxon>Micrococcales</taxon>
        <taxon>Dermabacteraceae</taxon>
        <taxon>Brachybacterium</taxon>
    </lineage>
</organism>
<evidence type="ECO:0000313" key="9">
    <source>
        <dbReference type="EMBL" id="MBP2380148.1"/>
    </source>
</evidence>
<keyword evidence="5 7" id="KW-0472">Membrane</keyword>
<dbReference type="Proteomes" id="UP001519290">
    <property type="component" value="Unassembled WGS sequence"/>
</dbReference>
<evidence type="ECO:0000256" key="6">
    <source>
        <dbReference type="SAM" id="MobiDB-lite"/>
    </source>
</evidence>
<dbReference type="RefSeq" id="WP_209897806.1">
    <property type="nucleotide sequence ID" value="NZ_BAAAJW010000006.1"/>
</dbReference>
<keyword evidence="4 7" id="KW-1133">Transmembrane helix</keyword>
<evidence type="ECO:0000256" key="1">
    <source>
        <dbReference type="ARBA" id="ARBA00004651"/>
    </source>
</evidence>
<evidence type="ECO:0000256" key="4">
    <source>
        <dbReference type="ARBA" id="ARBA00022989"/>
    </source>
</evidence>
<evidence type="ECO:0000313" key="10">
    <source>
        <dbReference type="Proteomes" id="UP001519290"/>
    </source>
</evidence>
<comment type="caution">
    <text evidence="9">The sequence shown here is derived from an EMBL/GenBank/DDBJ whole genome shotgun (WGS) entry which is preliminary data.</text>
</comment>
<evidence type="ECO:0000259" key="8">
    <source>
        <dbReference type="PROSITE" id="PS50850"/>
    </source>
</evidence>
<feature type="transmembrane region" description="Helical" evidence="7">
    <location>
        <begin position="334"/>
        <end position="359"/>
    </location>
</feature>
<proteinExistence type="predicted"/>
<feature type="transmembrane region" description="Helical" evidence="7">
    <location>
        <begin position="121"/>
        <end position="143"/>
    </location>
</feature>
<protein>
    <submittedName>
        <fullName evidence="9">MFS family permease</fullName>
    </submittedName>
</protein>
<dbReference type="InterPro" id="IPR044770">
    <property type="entry name" value="MFS_spinster-like"/>
</dbReference>
<gene>
    <name evidence="9" type="ORF">JOF43_000105</name>
</gene>
<dbReference type="InterPro" id="IPR020846">
    <property type="entry name" value="MFS_dom"/>
</dbReference>
<name>A0ABS4WVG9_9MICO</name>
<feature type="transmembrane region" description="Helical" evidence="7">
    <location>
        <begin position="233"/>
        <end position="255"/>
    </location>
</feature>
<dbReference type="InterPro" id="IPR011701">
    <property type="entry name" value="MFS"/>
</dbReference>
<feature type="transmembrane region" description="Helical" evidence="7">
    <location>
        <begin position="97"/>
        <end position="115"/>
    </location>
</feature>
<dbReference type="PANTHER" id="PTHR23505:SF52">
    <property type="entry name" value="MAJOR FACILITATOR SUPERFAMILY PROTEIN"/>
    <property type="match status" value="1"/>
</dbReference>
<evidence type="ECO:0000256" key="7">
    <source>
        <dbReference type="SAM" id="Phobius"/>
    </source>
</evidence>
<dbReference type="Pfam" id="PF07690">
    <property type="entry name" value="MFS_1"/>
    <property type="match status" value="1"/>
</dbReference>
<dbReference type="Gene3D" id="1.20.1250.20">
    <property type="entry name" value="MFS general substrate transporter like domains"/>
    <property type="match status" value="1"/>
</dbReference>
<feature type="transmembrane region" description="Helical" evidence="7">
    <location>
        <begin position="186"/>
        <end position="206"/>
    </location>
</feature>
<reference evidence="9 10" key="1">
    <citation type="submission" date="2021-03" db="EMBL/GenBank/DDBJ databases">
        <title>Sequencing the genomes of 1000 actinobacteria strains.</title>
        <authorList>
            <person name="Klenk H.-P."/>
        </authorList>
    </citation>
    <scope>NUCLEOTIDE SEQUENCE [LARGE SCALE GENOMIC DNA]</scope>
    <source>
        <strain evidence="9 10">DSM 14566</strain>
    </source>
</reference>
<sequence length="445" mass="47635">MSITSTPEDASPAPSHDASGADDKRPGRGRTVAALGFSQAVDNSESGLINTFFPLIRTAFGLDYGALGILTSLPRFSRMIFGPFWAMMADRYGRKNILFLVTGVWGLFTVAAGFAPNYPVLVALFALSAIGTVASEPILNGLLPDLFAKTERGKAYGLVRGIGGGVGIVLGPAIGLFGNNPDGWRYAMWVMGLVSIVSGILILVWVPKPERTRTRIAGDPEAGVFKFSDALKLFRIPTIALTVAMIPFVTSVAVLPFYSTFLVDVRGYSVPESTVIMAVHSIGIMFSAFAGGYLGDLFDKKFGAKGRVMLMQIYLVTFALTVALVTQLPFDGRLFVYTASFVLGLVFSIGFSGCVLPIISTVVPQQLGATAFAFLFSFVQGGIAAIFSMLAGNIADAIGLGGTFLWFMTVPYLLNAVLWFAFYKTYPRDRAKQDARTAAVLDGAF</sequence>